<evidence type="ECO:0000256" key="5">
    <source>
        <dbReference type="ARBA" id="ARBA00022759"/>
    </source>
</evidence>
<dbReference type="AlphaFoldDB" id="A0A1J5R228"/>
<dbReference type="EC" id="3.1.-.-" evidence="8"/>
<evidence type="ECO:0000256" key="1">
    <source>
        <dbReference type="ARBA" id="ARBA00001947"/>
    </source>
</evidence>
<keyword evidence="5" id="KW-0255">Endonuclease</keyword>
<proteinExistence type="inferred from homology"/>
<dbReference type="GO" id="GO:0004519">
    <property type="term" value="F:endonuclease activity"/>
    <property type="evidence" value="ECO:0007669"/>
    <property type="project" value="UniProtKB-KW"/>
</dbReference>
<keyword evidence="3" id="KW-0540">Nuclease</keyword>
<evidence type="ECO:0000256" key="7">
    <source>
        <dbReference type="ARBA" id="ARBA00022833"/>
    </source>
</evidence>
<keyword evidence="6 8" id="KW-0378">Hydrolase</keyword>
<gene>
    <name evidence="8" type="primary">ybeY_11</name>
    <name evidence="8" type="ORF">GALL_343850</name>
</gene>
<dbReference type="NCBIfam" id="TIGR00043">
    <property type="entry name" value="rRNA maturation RNase YbeY"/>
    <property type="match status" value="1"/>
</dbReference>
<sequence>MKPELNLAVQYATKPAGVPTRHQFRRWALAALEQDAEIALRLVDAEEGQALNRTYRGKDYATNVLTFPLMQAPRLLGDIVLCAPVVEKEAAEQGIPLESHYAHLTVHGVLHLQGYDHESDADAGIMETLESQIVMKLGYADPYLVEKEAIPHGG</sequence>
<dbReference type="GO" id="GO:0004222">
    <property type="term" value="F:metalloendopeptidase activity"/>
    <property type="evidence" value="ECO:0007669"/>
    <property type="project" value="InterPro"/>
</dbReference>
<dbReference type="InterPro" id="IPR023091">
    <property type="entry name" value="MetalPrtase_cat_dom_sf_prd"/>
</dbReference>
<evidence type="ECO:0000256" key="6">
    <source>
        <dbReference type="ARBA" id="ARBA00022801"/>
    </source>
</evidence>
<evidence type="ECO:0000256" key="2">
    <source>
        <dbReference type="ARBA" id="ARBA00010875"/>
    </source>
</evidence>
<protein>
    <submittedName>
        <fullName evidence="8">Endoribonuclease YbeY</fullName>
        <ecNumber evidence="8">3.1.-.-</ecNumber>
    </submittedName>
</protein>
<dbReference type="EMBL" id="MLJW01000671">
    <property type="protein sequence ID" value="OIQ83795.1"/>
    <property type="molecule type" value="Genomic_DNA"/>
</dbReference>
<reference evidence="8" key="1">
    <citation type="submission" date="2016-10" db="EMBL/GenBank/DDBJ databases">
        <title>Sequence of Gallionella enrichment culture.</title>
        <authorList>
            <person name="Poehlein A."/>
            <person name="Muehling M."/>
            <person name="Daniel R."/>
        </authorList>
    </citation>
    <scope>NUCLEOTIDE SEQUENCE</scope>
</reference>
<dbReference type="PROSITE" id="PS01306">
    <property type="entry name" value="UPF0054"/>
    <property type="match status" value="1"/>
</dbReference>
<dbReference type="InterPro" id="IPR002036">
    <property type="entry name" value="YbeY"/>
</dbReference>
<dbReference type="GO" id="GO:0006364">
    <property type="term" value="P:rRNA processing"/>
    <property type="evidence" value="ECO:0007669"/>
    <property type="project" value="InterPro"/>
</dbReference>
<dbReference type="SUPFAM" id="SSF55486">
    <property type="entry name" value="Metalloproteases ('zincins'), catalytic domain"/>
    <property type="match status" value="1"/>
</dbReference>
<accession>A0A1J5R228</accession>
<dbReference type="HAMAP" id="MF_00009">
    <property type="entry name" value="Endoribonucl_YbeY"/>
    <property type="match status" value="1"/>
</dbReference>
<comment type="similarity">
    <text evidence="2">Belongs to the endoribonuclease YbeY family.</text>
</comment>
<dbReference type="GO" id="GO:0046872">
    <property type="term" value="F:metal ion binding"/>
    <property type="evidence" value="ECO:0007669"/>
    <property type="project" value="UniProtKB-KW"/>
</dbReference>
<dbReference type="Gene3D" id="3.40.390.30">
    <property type="entry name" value="Metalloproteases ('zincins'), catalytic domain"/>
    <property type="match status" value="1"/>
</dbReference>
<dbReference type="PANTHER" id="PTHR46986:SF1">
    <property type="entry name" value="ENDORIBONUCLEASE YBEY, CHLOROPLASTIC"/>
    <property type="match status" value="1"/>
</dbReference>
<dbReference type="PANTHER" id="PTHR46986">
    <property type="entry name" value="ENDORIBONUCLEASE YBEY, CHLOROPLASTIC"/>
    <property type="match status" value="1"/>
</dbReference>
<organism evidence="8">
    <name type="scientific">mine drainage metagenome</name>
    <dbReference type="NCBI Taxonomy" id="410659"/>
    <lineage>
        <taxon>unclassified sequences</taxon>
        <taxon>metagenomes</taxon>
        <taxon>ecological metagenomes</taxon>
    </lineage>
</organism>
<keyword evidence="7" id="KW-0862">Zinc</keyword>
<evidence type="ECO:0000313" key="8">
    <source>
        <dbReference type="EMBL" id="OIQ83795.1"/>
    </source>
</evidence>
<comment type="caution">
    <text evidence="8">The sequence shown here is derived from an EMBL/GenBank/DDBJ whole genome shotgun (WGS) entry which is preliminary data.</text>
</comment>
<evidence type="ECO:0000256" key="4">
    <source>
        <dbReference type="ARBA" id="ARBA00022723"/>
    </source>
</evidence>
<comment type="cofactor">
    <cofactor evidence="1">
        <name>Zn(2+)</name>
        <dbReference type="ChEBI" id="CHEBI:29105"/>
    </cofactor>
</comment>
<evidence type="ECO:0000256" key="3">
    <source>
        <dbReference type="ARBA" id="ARBA00022722"/>
    </source>
</evidence>
<name>A0A1J5R228_9ZZZZ</name>
<keyword evidence="4" id="KW-0479">Metal-binding</keyword>
<dbReference type="InterPro" id="IPR020549">
    <property type="entry name" value="YbeY_CS"/>
</dbReference>
<dbReference type="Pfam" id="PF02130">
    <property type="entry name" value="YbeY"/>
    <property type="match status" value="1"/>
</dbReference>